<comment type="caution">
    <text evidence="1">The sequence shown here is derived from an EMBL/GenBank/DDBJ whole genome shotgun (WGS) entry which is preliminary data.</text>
</comment>
<protein>
    <submittedName>
        <fullName evidence="1">Uncharacterized protein</fullName>
    </submittedName>
</protein>
<dbReference type="AlphaFoldDB" id="A0A6L2J9X9"/>
<gene>
    <name evidence="1" type="ORF">Tci_005657</name>
</gene>
<sequence length="103" mass="11985">MVKPEFRCNVNFEINSQFMRELREETFSKMKNKDAHDHVDRVLNIGPLKDGWTDLLQEQSTLGISLKEILFKGIVHHPKLLKDLKTSTTSSRKSMNHYTKLGN</sequence>
<dbReference type="EMBL" id="BKCJ010000491">
    <property type="protein sequence ID" value="GEU33679.1"/>
    <property type="molecule type" value="Genomic_DNA"/>
</dbReference>
<proteinExistence type="predicted"/>
<organism evidence="1">
    <name type="scientific">Tanacetum cinerariifolium</name>
    <name type="common">Dalmatian daisy</name>
    <name type="synonym">Chrysanthemum cinerariifolium</name>
    <dbReference type="NCBI Taxonomy" id="118510"/>
    <lineage>
        <taxon>Eukaryota</taxon>
        <taxon>Viridiplantae</taxon>
        <taxon>Streptophyta</taxon>
        <taxon>Embryophyta</taxon>
        <taxon>Tracheophyta</taxon>
        <taxon>Spermatophyta</taxon>
        <taxon>Magnoliopsida</taxon>
        <taxon>eudicotyledons</taxon>
        <taxon>Gunneridae</taxon>
        <taxon>Pentapetalae</taxon>
        <taxon>asterids</taxon>
        <taxon>campanulids</taxon>
        <taxon>Asterales</taxon>
        <taxon>Asteraceae</taxon>
        <taxon>Asteroideae</taxon>
        <taxon>Anthemideae</taxon>
        <taxon>Anthemidinae</taxon>
        <taxon>Tanacetum</taxon>
    </lineage>
</organism>
<name>A0A6L2J9X9_TANCI</name>
<reference evidence="1" key="1">
    <citation type="journal article" date="2019" name="Sci. Rep.">
        <title>Draft genome of Tanacetum cinerariifolium, the natural source of mosquito coil.</title>
        <authorList>
            <person name="Yamashiro T."/>
            <person name="Shiraishi A."/>
            <person name="Satake H."/>
            <person name="Nakayama K."/>
        </authorList>
    </citation>
    <scope>NUCLEOTIDE SEQUENCE</scope>
</reference>
<accession>A0A6L2J9X9</accession>
<evidence type="ECO:0000313" key="1">
    <source>
        <dbReference type="EMBL" id="GEU33679.1"/>
    </source>
</evidence>